<accession>A0A0F9CHK1</accession>
<proteinExistence type="predicted"/>
<protein>
    <submittedName>
        <fullName evidence="1">Uncharacterized protein</fullName>
    </submittedName>
</protein>
<sequence>MPRGKPFICWLSTPGHYHDVALRIGDEVEYKLEKGSWVKGKFGTKNGWYVVRFGREVKQVFFTTQLRPITEQKEGGEDGH</sequence>
<comment type="caution">
    <text evidence="1">The sequence shown here is derived from an EMBL/GenBank/DDBJ whole genome shotgun (WGS) entry which is preliminary data.</text>
</comment>
<dbReference type="EMBL" id="LAZR01036038">
    <property type="protein sequence ID" value="KKL25907.1"/>
    <property type="molecule type" value="Genomic_DNA"/>
</dbReference>
<reference evidence="1" key="1">
    <citation type="journal article" date="2015" name="Nature">
        <title>Complex archaea that bridge the gap between prokaryotes and eukaryotes.</title>
        <authorList>
            <person name="Spang A."/>
            <person name="Saw J.H."/>
            <person name="Jorgensen S.L."/>
            <person name="Zaremba-Niedzwiedzka K."/>
            <person name="Martijn J."/>
            <person name="Lind A.E."/>
            <person name="van Eijk R."/>
            <person name="Schleper C."/>
            <person name="Guy L."/>
            <person name="Ettema T.J."/>
        </authorList>
    </citation>
    <scope>NUCLEOTIDE SEQUENCE</scope>
</reference>
<evidence type="ECO:0000313" key="1">
    <source>
        <dbReference type="EMBL" id="KKL25907.1"/>
    </source>
</evidence>
<organism evidence="1">
    <name type="scientific">marine sediment metagenome</name>
    <dbReference type="NCBI Taxonomy" id="412755"/>
    <lineage>
        <taxon>unclassified sequences</taxon>
        <taxon>metagenomes</taxon>
        <taxon>ecological metagenomes</taxon>
    </lineage>
</organism>
<gene>
    <name evidence="1" type="ORF">LCGC14_2400610</name>
</gene>
<name>A0A0F9CHK1_9ZZZZ</name>
<dbReference type="AlphaFoldDB" id="A0A0F9CHK1"/>